<evidence type="ECO:0000256" key="7">
    <source>
        <dbReference type="RuleBase" id="RU003355"/>
    </source>
</evidence>
<dbReference type="PROSITE" id="PS00136">
    <property type="entry name" value="SUBTILASE_ASP"/>
    <property type="match status" value="1"/>
</dbReference>
<keyword evidence="11" id="KW-1185">Reference proteome</keyword>
<dbReference type="PROSITE" id="PS51318">
    <property type="entry name" value="TAT"/>
    <property type="match status" value="1"/>
</dbReference>
<feature type="domain" description="Peptidase S8/S53" evidence="9">
    <location>
        <begin position="241"/>
        <end position="501"/>
    </location>
</feature>
<dbReference type="PROSITE" id="PS00138">
    <property type="entry name" value="SUBTILASE_SER"/>
    <property type="match status" value="1"/>
</dbReference>
<feature type="active site" description="Charge relay system" evidence="5 6">
    <location>
        <position position="282"/>
    </location>
</feature>
<sequence length="1336" mass="138276">MSPVDPSRRRRTVTGWLSAGAGLGLLAGLISPAAASVPQQTAAPTQPPAAAVPDGADVTLITGDVVSTHGGAVTVTPAPRRDGREPNFAVTSPPTKDPANRRVLVVPDDAAALVASGRVDDALFDLTQLRREGYGTTTAIPVISTYDGSVAKGNLKRQGDSLAGAEVVRTLETVNGASLSVPTGQAAGFWQSVQSGAGSAPAKTLARNVAKLLLDRPVHAVLDKSVPQVHAPEAWAAGYDGTGVKVAVLDTGIDASHPDLAGKVVGEKSFIAGEAVADGHGHGTHVASTVAGTGAGAGGKYKGVAPGAQLLVGKVLANNGSGPLSSVLDGMEWAAEQGARVVSMSLSAPAPELESQDLLAQTVDRLSTGGTVFVIAAGNEGPTGVTVGTPGVAASALTVGAVDDSDQTAEFSSRGPLPQAYQRVLKPDLAAPGVDIAAARATGTTMGTPVDDLYTSASGTSMATPHVAGAAAVLAQRHPDWTGVQLKDALTAAADEVEGDSFVRGSGRLDVFGALEQTVTSRGSLDLGRSLETSTTPVQRTLSYSNTGSTPVELTLTADLKLSNGTAVPAGVLSVPAKVTVPAGGKADVPVTLDAGKLGLGQYSGMLVATGSTGQVRTAIGYVRAPETMKLLAMVTGRNGEKCASGASSEGCAYTSVFAMNLDDPELSVGTTDASQPLLVRPGRYSVSTNVQFVANGTSNVAVLTVPELVVAKNAGGFQMVNLSAAKARPVTVATERPQHLYSGTQLYQRQAGEHYYLNGWITGYNESALWSIPAPKVTVGSMLLTTQLELGAVPLQGKTTGAAPLALHPRYTTYSAAEPKFPATVKNAPVVDVGPTLEPAEASRLRGAIALAMPPYNVYTGRYGSSVAPAQVAELAKAGATGVLVWTPDLAYRTPYASGPGQERTIPVGGLPYEEGDDLSRRLAAGPVGVNLTSVTQTPYQYSLKFYERDSIGSLQYSVKDSQLAQVPQEYRTSGSEHDYQWRYTLGKWGAAGELPDTSGAGLLTLAPSVLQLAPAKLTLLVGPLQPGQTWNRWSRTDSTWPPAPGEASSYWTQGYRNSVLKAGKNAQEASFAVPQMPGAAVDHPLVTRFCSTCRQGDTLLVRPTLTLSDPTALTDPDVGILPGTYQDGTIPIPEWLDPTNSVRVYAGSKELPKRQTTSRRYGVYDVPASPTTLKVTYERDGSGLPAFMQYGRAIRTEWTFTSKRSTASTTAGTACPNLGLTGACGVQPLLQVRAKADLNGRNQAPRAGSVVELTAYHETSTAAEKPLTSLTVWYSFNDGRTWKPGTVTGKGSTRKVAIPKAPAGATAVSLQLDAVDQAGSRVHHELPRAFGLAD</sequence>
<dbReference type="Pfam" id="PF00082">
    <property type="entry name" value="Peptidase_S8"/>
    <property type="match status" value="1"/>
</dbReference>
<feature type="region of interest" description="Disordered" evidence="8">
    <location>
        <begin position="71"/>
        <end position="100"/>
    </location>
</feature>
<dbReference type="PRINTS" id="PR00723">
    <property type="entry name" value="SUBTILISIN"/>
</dbReference>
<proteinExistence type="inferred from homology"/>
<dbReference type="Gene3D" id="3.40.50.200">
    <property type="entry name" value="Peptidase S8/S53 domain"/>
    <property type="match status" value="1"/>
</dbReference>
<dbReference type="InterPro" id="IPR023827">
    <property type="entry name" value="Peptidase_S8_Asp-AS"/>
</dbReference>
<dbReference type="PANTHER" id="PTHR43806:SF65">
    <property type="entry name" value="SERINE PROTEASE APRX"/>
    <property type="match status" value="1"/>
</dbReference>
<evidence type="ECO:0000256" key="8">
    <source>
        <dbReference type="SAM" id="MobiDB-lite"/>
    </source>
</evidence>
<dbReference type="InterPro" id="IPR050131">
    <property type="entry name" value="Peptidase_S8_subtilisin-like"/>
</dbReference>
<evidence type="ECO:0000313" key="11">
    <source>
        <dbReference type="Proteomes" id="UP000549971"/>
    </source>
</evidence>
<protein>
    <submittedName>
        <fullName evidence="10">Subtilisin family serine protease</fullName>
    </submittedName>
</protein>
<evidence type="ECO:0000256" key="3">
    <source>
        <dbReference type="ARBA" id="ARBA00022801"/>
    </source>
</evidence>
<name>A0A7W9JAT1_9ACTN</name>
<evidence type="ECO:0000256" key="5">
    <source>
        <dbReference type="PIRSR" id="PIRSR615500-1"/>
    </source>
</evidence>
<dbReference type="GO" id="GO:0006508">
    <property type="term" value="P:proteolysis"/>
    <property type="evidence" value="ECO:0007669"/>
    <property type="project" value="UniProtKB-KW"/>
</dbReference>
<dbReference type="Gene3D" id="3.50.30.30">
    <property type="match status" value="1"/>
</dbReference>
<dbReference type="InterPro" id="IPR015500">
    <property type="entry name" value="Peptidase_S8_subtilisin-rel"/>
</dbReference>
<evidence type="ECO:0000256" key="2">
    <source>
        <dbReference type="ARBA" id="ARBA00022670"/>
    </source>
</evidence>
<evidence type="ECO:0000256" key="4">
    <source>
        <dbReference type="ARBA" id="ARBA00022825"/>
    </source>
</evidence>
<dbReference type="PANTHER" id="PTHR43806">
    <property type="entry name" value="PEPTIDASE S8"/>
    <property type="match status" value="1"/>
</dbReference>
<dbReference type="InterPro" id="IPR006311">
    <property type="entry name" value="TAT_signal"/>
</dbReference>
<feature type="active site" description="Charge relay system" evidence="5 6">
    <location>
        <position position="250"/>
    </location>
</feature>
<keyword evidence="3 6" id="KW-0378">Hydrolase</keyword>
<dbReference type="PROSITE" id="PS51892">
    <property type="entry name" value="SUBTILASE"/>
    <property type="match status" value="1"/>
</dbReference>
<evidence type="ECO:0000256" key="6">
    <source>
        <dbReference type="PROSITE-ProRule" id="PRU01240"/>
    </source>
</evidence>
<evidence type="ECO:0000259" key="9">
    <source>
        <dbReference type="Pfam" id="PF00082"/>
    </source>
</evidence>
<organism evidence="10 11">
    <name type="scientific">Kribbella italica</name>
    <dbReference type="NCBI Taxonomy" id="1540520"/>
    <lineage>
        <taxon>Bacteria</taxon>
        <taxon>Bacillati</taxon>
        <taxon>Actinomycetota</taxon>
        <taxon>Actinomycetes</taxon>
        <taxon>Propionibacteriales</taxon>
        <taxon>Kribbellaceae</taxon>
        <taxon>Kribbella</taxon>
    </lineage>
</organism>
<dbReference type="Proteomes" id="UP000549971">
    <property type="component" value="Unassembled WGS sequence"/>
</dbReference>
<accession>A0A7W9JAT1</accession>
<feature type="active site" description="Charge relay system" evidence="5 6">
    <location>
        <position position="461"/>
    </location>
</feature>
<evidence type="ECO:0000313" key="10">
    <source>
        <dbReference type="EMBL" id="MBB5838759.1"/>
    </source>
</evidence>
<dbReference type="InterPro" id="IPR000209">
    <property type="entry name" value="Peptidase_S8/S53_dom"/>
</dbReference>
<dbReference type="InterPro" id="IPR023828">
    <property type="entry name" value="Peptidase_S8_Ser-AS"/>
</dbReference>
<evidence type="ECO:0000256" key="1">
    <source>
        <dbReference type="ARBA" id="ARBA00011073"/>
    </source>
</evidence>
<dbReference type="PROSITE" id="PS00137">
    <property type="entry name" value="SUBTILASE_HIS"/>
    <property type="match status" value="1"/>
</dbReference>
<dbReference type="InterPro" id="IPR036852">
    <property type="entry name" value="Peptidase_S8/S53_dom_sf"/>
</dbReference>
<keyword evidence="4 6" id="KW-0720">Serine protease</keyword>
<keyword evidence="2 6" id="KW-0645">Protease</keyword>
<comment type="similarity">
    <text evidence="1 6 7">Belongs to the peptidase S8 family.</text>
</comment>
<dbReference type="RefSeq" id="WP_184799863.1">
    <property type="nucleotide sequence ID" value="NZ_JACHMY010000001.1"/>
</dbReference>
<gene>
    <name evidence="10" type="ORF">HDA39_005493</name>
</gene>
<dbReference type="GO" id="GO:0004252">
    <property type="term" value="F:serine-type endopeptidase activity"/>
    <property type="evidence" value="ECO:0007669"/>
    <property type="project" value="UniProtKB-UniRule"/>
</dbReference>
<comment type="caution">
    <text evidence="10">The sequence shown here is derived from an EMBL/GenBank/DDBJ whole genome shotgun (WGS) entry which is preliminary data.</text>
</comment>
<dbReference type="InterPro" id="IPR022398">
    <property type="entry name" value="Peptidase_S8_His-AS"/>
</dbReference>
<dbReference type="SUPFAM" id="SSF52743">
    <property type="entry name" value="Subtilisin-like"/>
    <property type="match status" value="1"/>
</dbReference>
<dbReference type="EMBL" id="JACHMY010000001">
    <property type="protein sequence ID" value="MBB5838759.1"/>
    <property type="molecule type" value="Genomic_DNA"/>
</dbReference>
<reference evidence="10 11" key="1">
    <citation type="submission" date="2020-08" db="EMBL/GenBank/DDBJ databases">
        <title>Sequencing the genomes of 1000 actinobacteria strains.</title>
        <authorList>
            <person name="Klenk H.-P."/>
        </authorList>
    </citation>
    <scope>NUCLEOTIDE SEQUENCE [LARGE SCALE GENOMIC DNA]</scope>
    <source>
        <strain evidence="10 11">DSM 28967</strain>
    </source>
</reference>